<comment type="caution">
    <text evidence="1">The sequence shown here is derived from an EMBL/GenBank/DDBJ whole genome shotgun (WGS) entry which is preliminary data.</text>
</comment>
<dbReference type="Proteomes" id="UP000185990">
    <property type="component" value="Unassembled WGS sequence"/>
</dbReference>
<dbReference type="AlphaFoldDB" id="A0A853ZXV9"/>
<gene>
    <name evidence="1" type="ORF">BOH74_04745</name>
</gene>
<name>A0A853ZXV9_9PSED</name>
<evidence type="ECO:0000313" key="1">
    <source>
        <dbReference type="EMBL" id="OKA27663.1"/>
    </source>
</evidence>
<accession>A0A853ZXV9</accession>
<dbReference type="EMBL" id="MPJD01000009">
    <property type="protein sequence ID" value="OKA27663.1"/>
    <property type="molecule type" value="Genomic_DNA"/>
</dbReference>
<protein>
    <submittedName>
        <fullName evidence="1">Uncharacterized protein</fullName>
    </submittedName>
</protein>
<organism evidence="1 2">
    <name type="scientific">Pseudomonas versuta</name>
    <dbReference type="NCBI Taxonomy" id="1788301"/>
    <lineage>
        <taxon>Bacteria</taxon>
        <taxon>Pseudomonadati</taxon>
        <taxon>Pseudomonadota</taxon>
        <taxon>Gammaproteobacteria</taxon>
        <taxon>Pseudomonadales</taxon>
        <taxon>Pseudomonadaceae</taxon>
        <taxon>Pseudomonas</taxon>
    </lineage>
</organism>
<reference evidence="1 2" key="1">
    <citation type="submission" date="2016-11" db="EMBL/GenBank/DDBJ databases">
        <title>Draft genome of Pseudomonas versuta A4R1.12.</title>
        <authorList>
            <person name="See-Too W.-S."/>
        </authorList>
    </citation>
    <scope>NUCLEOTIDE SEQUENCE [LARGE SCALE GENOMIC DNA]</scope>
    <source>
        <strain evidence="1 2">A4R1.12</strain>
    </source>
</reference>
<dbReference type="RefSeq" id="WP_073509081.1">
    <property type="nucleotide sequence ID" value="NZ_MPJD01000009.1"/>
</dbReference>
<evidence type="ECO:0000313" key="2">
    <source>
        <dbReference type="Proteomes" id="UP000185990"/>
    </source>
</evidence>
<proteinExistence type="predicted"/>
<sequence length="413" mass="45466">MNIKLLVKYNPAGLVLFMVLMVGQLVWQASAQATSIIISAEFTPSRNNPNNKTFTNTSRLTGVCSNTHAAWCQANNVFSVATGVSSESTKMGNGVTDHGRGSIYFDMPEQRIITVTSDAGEVATLNLRITGMAFRYGHTDLPVDGWRSDTSDLRGCREVFGNLNVTNSIMRIIMRNDNGAGGCSSCSYGMLADREFEYHGLDIIYELETPEPLNIKNGIYRGASTYTRGGLGRDLDMGDGVNIPDPYLNIHFELTVNHIFALEFPPGSETAILQPLGDWSQWTDYKKVPATLRKDQHFTVSGSTNFSVNLNCEYLMPDGRCGISNGVSTVPLDVAITMPGFLGRADLGFAEALNYPLTQSFTHVPRFSPKDGATFQRRSYLRFEVNGDPIKEMVTHPGTQYKGRVTVIFDADM</sequence>